<comment type="subcellular location">
    <subcellularLocation>
        <location evidence="1">Membrane</location>
        <topology evidence="1">Single-pass membrane protein</topology>
    </subcellularLocation>
</comment>
<dbReference type="GO" id="GO:0005524">
    <property type="term" value="F:ATP binding"/>
    <property type="evidence" value="ECO:0007669"/>
    <property type="project" value="UniProtKB-UniRule"/>
</dbReference>
<keyword evidence="10" id="KW-1133">Transmembrane helix</keyword>
<evidence type="ECO:0000313" key="13">
    <source>
        <dbReference type="EnsemblMetazoa" id="XP_019849208.1"/>
    </source>
</evidence>
<feature type="transmembrane region" description="Helical" evidence="10">
    <location>
        <begin position="84"/>
        <end position="110"/>
    </location>
</feature>
<dbReference type="GeneID" id="109580461"/>
<dbReference type="Proteomes" id="UP000007879">
    <property type="component" value="Unassembled WGS sequence"/>
</dbReference>
<feature type="compositionally biased region" description="Low complexity" evidence="9">
    <location>
        <begin position="399"/>
        <end position="414"/>
    </location>
</feature>
<dbReference type="GO" id="GO:0043235">
    <property type="term" value="C:receptor complex"/>
    <property type="evidence" value="ECO:0007669"/>
    <property type="project" value="TreeGrafter"/>
</dbReference>
<dbReference type="InterPro" id="IPR011009">
    <property type="entry name" value="Kinase-like_dom_sf"/>
</dbReference>
<dbReference type="PRINTS" id="PR00109">
    <property type="entry name" value="TYRKINASE"/>
</dbReference>
<keyword evidence="2" id="KW-0808">Transferase</keyword>
<dbReference type="InterPro" id="IPR000719">
    <property type="entry name" value="Prot_kinase_dom"/>
</dbReference>
<dbReference type="PANTHER" id="PTHR24416:SF539">
    <property type="entry name" value="RECEPTOR PROTEIN-TYROSINE KINASE"/>
    <property type="match status" value="1"/>
</dbReference>
<dbReference type="PROSITE" id="PS00107">
    <property type="entry name" value="PROTEIN_KINASE_ATP"/>
    <property type="match status" value="1"/>
</dbReference>
<sequence>MSWLLLLIFGLCGLVILAQEALSTPLNQQPPGCRDTPQFLMCESETSSINMMPTSLALISTSSTPTPSVTPEGGTSQKGLPLSILVGVPVGGTILLLVLIVLLVIACLGLKYGKNMLKRKTEKVYHYNADNGSEYAFPMKTRDNRTNEDETDKMERIENEEAEGAEEKGKGRRLEAVIINDEEHETSDLLTPLPSNFKYFTIGSPSPSTIQPYAALVNTSPEEATRGRSATVSGPIGHHMNRKPKLETLVSMPALDVAGVSDAFPYLEATSSVNNISRNPPPLPPPRLEEMRKISQPSRFPRVSSATTRKTASQQQLNTPRVSSAKVRKSSQPAKPQKLMQLKGEAKRKISHPAKFPGSNGLPPSPKMQNKENSMSLTLGPLPLTPNERLLQIKRDKSFSTTALSSQSQATRTSPRTAQEGKKSFGKTGGEPSPYMEPSPTTKLKRITQRNLEKSLSHDVLTVTGEFSPTFDKKNQVDGMPSPYLEPSTTSPKKPRKKFATIDTKDRKLSAPLDRRGLNLTPPEVASKNKEPNTGQVLSGQPVPLEAPPPVSTGPVPSRKMLISTTSTLVELISPTETISDGSPSKDQLFHTDEPLCVPDSSARQLWEDSPEFEIYSKLERFEGAGRMSAANKEFNTPPSSTSELYNTLSNQKYREIIRGQIGITGDCLGTGHFANVYKGTWNMKGGKLYVAVKTLKPNAPYEEEVKFLQEACITGQFMHPNIVQLHGVVTLGKPLMIVLELMNNGDLKSYLKYQKKNIIDENINQEKLIRQFVMFARSIASGMDYLSQKSFVHRDLAARNIFLTNNFTCKIGDFGMARDLAKDDCYEARGTTIPLKWTAPEAVDYRRYTSASDVWSYGMLLYEIWSVGHKPFYNYKNHEVLELIRNGFCQPPPPGCTRGIYRLMVRCWNPVGPDRPSFSDIVEYLAQPDEAFLPNEGEDVGRLGNDMEEWRHLHSDLQNSYTTSSSSII</sequence>
<dbReference type="InterPro" id="IPR020635">
    <property type="entry name" value="Tyr_kinase_cat_dom"/>
</dbReference>
<dbReference type="EnsemblMetazoa" id="XM_019993649.1">
    <property type="protein sequence ID" value="XP_019849208.1"/>
    <property type="gene ID" value="LOC109580461"/>
</dbReference>
<dbReference type="GO" id="GO:0005886">
    <property type="term" value="C:plasma membrane"/>
    <property type="evidence" value="ECO:0007669"/>
    <property type="project" value="TreeGrafter"/>
</dbReference>
<dbReference type="InterPro" id="IPR008266">
    <property type="entry name" value="Tyr_kinase_AS"/>
</dbReference>
<organism evidence="13 14">
    <name type="scientific">Amphimedon queenslandica</name>
    <name type="common">Sponge</name>
    <dbReference type="NCBI Taxonomy" id="400682"/>
    <lineage>
        <taxon>Eukaryota</taxon>
        <taxon>Metazoa</taxon>
        <taxon>Porifera</taxon>
        <taxon>Demospongiae</taxon>
        <taxon>Heteroscleromorpha</taxon>
        <taxon>Haplosclerida</taxon>
        <taxon>Niphatidae</taxon>
        <taxon>Amphimedon</taxon>
    </lineage>
</organism>
<dbReference type="SMART" id="SM00219">
    <property type="entry name" value="TyrKc"/>
    <property type="match status" value="1"/>
</dbReference>
<keyword evidence="10" id="KW-0812">Transmembrane</keyword>
<evidence type="ECO:0000256" key="6">
    <source>
        <dbReference type="ARBA" id="ARBA00023137"/>
    </source>
</evidence>
<dbReference type="InterPro" id="IPR050122">
    <property type="entry name" value="RTK"/>
</dbReference>
<evidence type="ECO:0000256" key="10">
    <source>
        <dbReference type="SAM" id="Phobius"/>
    </source>
</evidence>
<accession>A0AAN0IXN1</accession>
<evidence type="ECO:0000256" key="5">
    <source>
        <dbReference type="ARBA" id="ARBA00022840"/>
    </source>
</evidence>
<keyword evidence="14" id="KW-1185">Reference proteome</keyword>
<dbReference type="CDD" id="cd00192">
    <property type="entry name" value="PTKc"/>
    <property type="match status" value="1"/>
</dbReference>
<keyword evidence="11" id="KW-0732">Signal</keyword>
<proteinExistence type="predicted"/>
<feature type="compositionally biased region" description="Polar residues" evidence="9">
    <location>
        <begin position="367"/>
        <end position="377"/>
    </location>
</feature>
<dbReference type="RefSeq" id="XP_019849208.1">
    <property type="nucleotide sequence ID" value="XM_019993649.1"/>
</dbReference>
<feature type="compositionally biased region" description="Basic and acidic residues" evidence="9">
    <location>
        <begin position="503"/>
        <end position="517"/>
    </location>
</feature>
<evidence type="ECO:0000256" key="2">
    <source>
        <dbReference type="ARBA" id="ARBA00022679"/>
    </source>
</evidence>
<dbReference type="PROSITE" id="PS00109">
    <property type="entry name" value="PROTEIN_KINASE_TYR"/>
    <property type="match status" value="1"/>
</dbReference>
<evidence type="ECO:0000256" key="1">
    <source>
        <dbReference type="ARBA" id="ARBA00004167"/>
    </source>
</evidence>
<evidence type="ECO:0000256" key="3">
    <source>
        <dbReference type="ARBA" id="ARBA00022741"/>
    </source>
</evidence>
<keyword evidence="5 8" id="KW-0067">ATP-binding</keyword>
<evidence type="ECO:0000256" key="11">
    <source>
        <dbReference type="SAM" id="SignalP"/>
    </source>
</evidence>
<evidence type="ECO:0000256" key="8">
    <source>
        <dbReference type="PROSITE-ProRule" id="PRU10141"/>
    </source>
</evidence>
<feature type="region of interest" description="Disordered" evidence="9">
    <location>
        <begin position="221"/>
        <end position="240"/>
    </location>
</feature>
<dbReference type="PROSITE" id="PS50011">
    <property type="entry name" value="PROTEIN_KINASE_DOM"/>
    <property type="match status" value="1"/>
</dbReference>
<dbReference type="KEGG" id="aqu:109580461"/>
<reference evidence="13" key="2">
    <citation type="submission" date="2024-06" db="UniProtKB">
        <authorList>
            <consortium name="EnsemblMetazoa"/>
        </authorList>
    </citation>
    <scope>IDENTIFICATION</scope>
</reference>
<feature type="compositionally biased region" description="Polar residues" evidence="9">
    <location>
        <begin position="221"/>
        <end position="232"/>
    </location>
</feature>
<protein>
    <recommendedName>
        <fullName evidence="12">Protein kinase domain-containing protein</fullName>
    </recommendedName>
</protein>
<feature type="domain" description="Protein kinase" evidence="12">
    <location>
        <begin position="663"/>
        <end position="934"/>
    </location>
</feature>
<keyword evidence="4" id="KW-0418">Kinase</keyword>
<dbReference type="InterPro" id="IPR017441">
    <property type="entry name" value="Protein_kinase_ATP_BS"/>
</dbReference>
<feature type="region of interest" description="Disordered" evidence="9">
    <location>
        <begin position="143"/>
        <end position="169"/>
    </location>
</feature>
<feature type="region of interest" description="Disordered" evidence="9">
    <location>
        <begin position="399"/>
        <end position="444"/>
    </location>
</feature>
<feature type="compositionally biased region" description="Polar residues" evidence="9">
    <location>
        <begin position="304"/>
        <end position="322"/>
    </location>
</feature>
<feature type="region of interest" description="Disordered" evidence="9">
    <location>
        <begin position="467"/>
        <end position="558"/>
    </location>
</feature>
<dbReference type="Gene3D" id="1.10.510.10">
    <property type="entry name" value="Transferase(Phosphotransferase) domain 1"/>
    <property type="match status" value="1"/>
</dbReference>
<dbReference type="FunFam" id="1.10.510.10:FF:000554">
    <property type="entry name" value="Predicted protein"/>
    <property type="match status" value="1"/>
</dbReference>
<dbReference type="AlphaFoldDB" id="A0AAN0IXN1"/>
<dbReference type="Pfam" id="PF07714">
    <property type="entry name" value="PK_Tyr_Ser-Thr"/>
    <property type="match status" value="1"/>
</dbReference>
<feature type="binding site" evidence="8">
    <location>
        <position position="694"/>
    </location>
    <ligand>
        <name>ATP</name>
        <dbReference type="ChEBI" id="CHEBI:30616"/>
    </ligand>
</feature>
<reference evidence="14" key="1">
    <citation type="journal article" date="2010" name="Nature">
        <title>The Amphimedon queenslandica genome and the evolution of animal complexity.</title>
        <authorList>
            <person name="Srivastava M."/>
            <person name="Simakov O."/>
            <person name="Chapman J."/>
            <person name="Fahey B."/>
            <person name="Gauthier M.E."/>
            <person name="Mitros T."/>
            <person name="Richards G.S."/>
            <person name="Conaco C."/>
            <person name="Dacre M."/>
            <person name="Hellsten U."/>
            <person name="Larroux C."/>
            <person name="Putnam N.H."/>
            <person name="Stanke M."/>
            <person name="Adamska M."/>
            <person name="Darling A."/>
            <person name="Degnan S.M."/>
            <person name="Oakley T.H."/>
            <person name="Plachetzki D.C."/>
            <person name="Zhai Y."/>
            <person name="Adamski M."/>
            <person name="Calcino A."/>
            <person name="Cummins S.F."/>
            <person name="Goodstein D.M."/>
            <person name="Harris C."/>
            <person name="Jackson D.J."/>
            <person name="Leys S.P."/>
            <person name="Shu S."/>
            <person name="Woodcroft B.J."/>
            <person name="Vervoort M."/>
            <person name="Kosik K.S."/>
            <person name="Manning G."/>
            <person name="Degnan B.M."/>
            <person name="Rokhsar D.S."/>
        </authorList>
    </citation>
    <scope>NUCLEOTIDE SEQUENCE [LARGE SCALE GENOMIC DNA]</scope>
</reference>
<dbReference type="SUPFAM" id="SSF56112">
    <property type="entry name" value="Protein kinase-like (PK-like)"/>
    <property type="match status" value="1"/>
</dbReference>
<feature type="signal peptide" evidence="11">
    <location>
        <begin position="1"/>
        <end position="18"/>
    </location>
</feature>
<evidence type="ECO:0000313" key="14">
    <source>
        <dbReference type="Proteomes" id="UP000007879"/>
    </source>
</evidence>
<name>A0AAN0IXN1_AMPQE</name>
<evidence type="ECO:0000259" key="12">
    <source>
        <dbReference type="PROSITE" id="PS50011"/>
    </source>
</evidence>
<dbReference type="InterPro" id="IPR001245">
    <property type="entry name" value="Ser-Thr/Tyr_kinase_cat_dom"/>
</dbReference>
<keyword evidence="3 8" id="KW-0547">Nucleotide-binding</keyword>
<evidence type="ECO:0000256" key="4">
    <source>
        <dbReference type="ARBA" id="ARBA00022777"/>
    </source>
</evidence>
<keyword evidence="6" id="KW-0829">Tyrosine-protein kinase</keyword>
<evidence type="ECO:0000256" key="7">
    <source>
        <dbReference type="ARBA" id="ARBA00051243"/>
    </source>
</evidence>
<keyword evidence="10" id="KW-0472">Membrane</keyword>
<comment type="catalytic activity">
    <reaction evidence="7">
        <text>L-tyrosyl-[protein] + ATP = O-phospho-L-tyrosyl-[protein] + ADP + H(+)</text>
        <dbReference type="Rhea" id="RHEA:10596"/>
        <dbReference type="Rhea" id="RHEA-COMP:10136"/>
        <dbReference type="Rhea" id="RHEA-COMP:20101"/>
        <dbReference type="ChEBI" id="CHEBI:15378"/>
        <dbReference type="ChEBI" id="CHEBI:30616"/>
        <dbReference type="ChEBI" id="CHEBI:46858"/>
        <dbReference type="ChEBI" id="CHEBI:61978"/>
        <dbReference type="ChEBI" id="CHEBI:456216"/>
        <dbReference type="EC" id="2.7.10.1"/>
    </reaction>
</comment>
<dbReference type="Gene3D" id="3.30.200.20">
    <property type="entry name" value="Phosphorylase Kinase, domain 1"/>
    <property type="match status" value="1"/>
</dbReference>
<dbReference type="GO" id="GO:0004714">
    <property type="term" value="F:transmembrane receptor protein tyrosine kinase activity"/>
    <property type="evidence" value="ECO:0007669"/>
    <property type="project" value="UniProtKB-EC"/>
</dbReference>
<dbReference type="GO" id="GO:0007169">
    <property type="term" value="P:cell surface receptor protein tyrosine kinase signaling pathway"/>
    <property type="evidence" value="ECO:0007669"/>
    <property type="project" value="TreeGrafter"/>
</dbReference>
<dbReference type="PANTHER" id="PTHR24416">
    <property type="entry name" value="TYROSINE-PROTEIN KINASE RECEPTOR"/>
    <property type="match status" value="1"/>
</dbReference>
<feature type="chain" id="PRO_5042941098" description="Protein kinase domain-containing protein" evidence="11">
    <location>
        <begin position="19"/>
        <end position="970"/>
    </location>
</feature>
<feature type="region of interest" description="Disordered" evidence="9">
    <location>
        <begin position="295"/>
        <end position="384"/>
    </location>
</feature>
<evidence type="ECO:0000256" key="9">
    <source>
        <dbReference type="SAM" id="MobiDB-lite"/>
    </source>
</evidence>